<dbReference type="InterPro" id="IPR034264">
    <property type="entry name" value="RBM48_RRM"/>
</dbReference>
<evidence type="ECO:0000256" key="8">
    <source>
        <dbReference type="PROSITE-ProRule" id="PRU00176"/>
    </source>
</evidence>
<dbReference type="Pfam" id="PF00076">
    <property type="entry name" value="RRM_1"/>
    <property type="match status" value="1"/>
</dbReference>
<keyword evidence="5 8" id="KW-0694">RNA-binding</keyword>
<evidence type="ECO:0000256" key="9">
    <source>
        <dbReference type="SAM" id="MobiDB-lite"/>
    </source>
</evidence>
<keyword evidence="11" id="KW-1185">Reference proteome</keyword>
<dbReference type="PANTHER" id="PTHR20957">
    <property type="entry name" value="RNA-BINDING PROTEIN 48"/>
    <property type="match status" value="1"/>
</dbReference>
<dbReference type="PANTHER" id="PTHR20957:SF0">
    <property type="entry name" value="RNA-BINDING PROTEIN 48"/>
    <property type="match status" value="1"/>
</dbReference>
<gene>
    <name evidence="12" type="primary">LOC103487697</name>
</gene>
<evidence type="ECO:0000313" key="12">
    <source>
        <dbReference type="RefSeq" id="XP_008444339.1"/>
    </source>
</evidence>
<proteinExistence type="inferred from homology"/>
<dbReference type="SMR" id="A0A1S3BA34"/>
<evidence type="ECO:0000256" key="3">
    <source>
        <dbReference type="ARBA" id="ARBA00022664"/>
    </source>
</evidence>
<evidence type="ECO:0000313" key="11">
    <source>
        <dbReference type="Proteomes" id="UP001652600"/>
    </source>
</evidence>
<reference evidence="12" key="1">
    <citation type="submission" date="2025-08" db="UniProtKB">
        <authorList>
            <consortium name="RefSeq"/>
        </authorList>
    </citation>
    <scope>IDENTIFICATION</scope>
    <source>
        <tissue evidence="12">Stem</tissue>
    </source>
</reference>
<evidence type="ECO:0000256" key="5">
    <source>
        <dbReference type="ARBA" id="ARBA00022884"/>
    </source>
</evidence>
<dbReference type="SUPFAM" id="SSF54928">
    <property type="entry name" value="RNA-binding domain, RBD"/>
    <property type="match status" value="1"/>
</dbReference>
<keyword evidence="4" id="KW-0747">Spliceosome</keyword>
<dbReference type="Proteomes" id="UP001652600">
    <property type="component" value="Chromosome 3"/>
</dbReference>
<dbReference type="OrthoDB" id="78358at2759"/>
<dbReference type="GO" id="GO:0008380">
    <property type="term" value="P:RNA splicing"/>
    <property type="evidence" value="ECO:0007669"/>
    <property type="project" value="UniProtKB-KW"/>
</dbReference>
<dbReference type="KEGG" id="cmo:103487697"/>
<dbReference type="RefSeq" id="XP_008444339.1">
    <property type="nucleotide sequence ID" value="XM_008446117.3"/>
</dbReference>
<keyword evidence="3" id="KW-0507">mRNA processing</keyword>
<evidence type="ECO:0000256" key="1">
    <source>
        <dbReference type="ARBA" id="ARBA00006938"/>
    </source>
</evidence>
<dbReference type="eggNOG" id="ENOG502QSNB">
    <property type="taxonomic scope" value="Eukaryota"/>
</dbReference>
<keyword evidence="6" id="KW-0508">mRNA splicing</keyword>
<feature type="domain" description="RRM" evidence="10">
    <location>
        <begin position="21"/>
        <end position="99"/>
    </location>
</feature>
<dbReference type="GO" id="GO:0006397">
    <property type="term" value="P:mRNA processing"/>
    <property type="evidence" value="ECO:0007669"/>
    <property type="project" value="UniProtKB-KW"/>
</dbReference>
<dbReference type="GO" id="GO:0005681">
    <property type="term" value="C:spliceosomal complex"/>
    <property type="evidence" value="ECO:0007669"/>
    <property type="project" value="UniProtKB-KW"/>
</dbReference>
<dbReference type="InterPro" id="IPR000504">
    <property type="entry name" value="RRM_dom"/>
</dbReference>
<dbReference type="InParanoid" id="A0A1S3BA34"/>
<evidence type="ECO:0000259" key="10">
    <source>
        <dbReference type="PROSITE" id="PS50102"/>
    </source>
</evidence>
<dbReference type="InterPro" id="IPR012677">
    <property type="entry name" value="Nucleotide-bd_a/b_plait_sf"/>
</dbReference>
<dbReference type="FunFam" id="3.30.70.330:FF:000424">
    <property type="entry name" value="RNA-binding protein 48 isoform X4"/>
    <property type="match status" value="1"/>
</dbReference>
<dbReference type="GO" id="GO:0003723">
    <property type="term" value="F:RNA binding"/>
    <property type="evidence" value="ECO:0007669"/>
    <property type="project" value="UniProtKB-UniRule"/>
</dbReference>
<dbReference type="GeneID" id="103487697"/>
<feature type="region of interest" description="Disordered" evidence="9">
    <location>
        <begin position="203"/>
        <end position="226"/>
    </location>
</feature>
<dbReference type="GO" id="GO:0005654">
    <property type="term" value="C:nucleoplasm"/>
    <property type="evidence" value="ECO:0007669"/>
    <property type="project" value="TreeGrafter"/>
</dbReference>
<dbReference type="FunCoup" id="A0A1S3BA34">
    <property type="interactions" value="274"/>
</dbReference>
<comment type="similarity">
    <text evidence="1">Belongs to the RBM48 family.</text>
</comment>
<protein>
    <recommendedName>
        <fullName evidence="2">RNA-binding protein 48</fullName>
    </recommendedName>
</protein>
<accession>A0A1S3BA34</accession>
<feature type="compositionally biased region" description="Polar residues" evidence="9">
    <location>
        <begin position="130"/>
        <end position="146"/>
    </location>
</feature>
<dbReference type="Gene3D" id="3.30.70.330">
    <property type="match status" value="1"/>
</dbReference>
<dbReference type="AlphaFoldDB" id="A0A1S3BA34"/>
<evidence type="ECO:0000256" key="6">
    <source>
        <dbReference type="ARBA" id="ARBA00023187"/>
    </source>
</evidence>
<comment type="function">
    <text evidence="7">As a component of the minor spliceosome, involved in the splicing of U12-type introns in pre-mRNAs.</text>
</comment>
<sequence>MPRFRDEPLAVRAYTVCDESRYLIVRNVPALGCGDGLHKLFSSYGNLEECKPMDAEECDEFTDVYFVKFHSVTNARFAKRKLDEFVFLGNRLQVSYAPEFESLVDTKEKLEVRRREVLARLDSGRPRGSAVSSTTAKLTNPSRSNYTLEQKNSLENRNYGDAALISSPHVSQMTRVSSDQDYFASESMNQTVHLVREKLDKIQSSSEHLQAGPASKKSRLDNRRRI</sequence>
<name>A0A1S3BA34_CUCME</name>
<dbReference type="PROSITE" id="PS50102">
    <property type="entry name" value="RRM"/>
    <property type="match status" value="1"/>
</dbReference>
<evidence type="ECO:0000256" key="2">
    <source>
        <dbReference type="ARBA" id="ARBA00015189"/>
    </source>
</evidence>
<dbReference type="InterPro" id="IPR039599">
    <property type="entry name" value="RBM48"/>
</dbReference>
<evidence type="ECO:0000256" key="4">
    <source>
        <dbReference type="ARBA" id="ARBA00022728"/>
    </source>
</evidence>
<evidence type="ECO:0000256" key="7">
    <source>
        <dbReference type="ARBA" id="ARBA00035004"/>
    </source>
</evidence>
<dbReference type="InterPro" id="IPR035979">
    <property type="entry name" value="RBD_domain_sf"/>
</dbReference>
<organism evidence="11 12">
    <name type="scientific">Cucumis melo</name>
    <name type="common">Muskmelon</name>
    <dbReference type="NCBI Taxonomy" id="3656"/>
    <lineage>
        <taxon>Eukaryota</taxon>
        <taxon>Viridiplantae</taxon>
        <taxon>Streptophyta</taxon>
        <taxon>Embryophyta</taxon>
        <taxon>Tracheophyta</taxon>
        <taxon>Spermatophyta</taxon>
        <taxon>Magnoliopsida</taxon>
        <taxon>eudicotyledons</taxon>
        <taxon>Gunneridae</taxon>
        <taxon>Pentapetalae</taxon>
        <taxon>rosids</taxon>
        <taxon>fabids</taxon>
        <taxon>Cucurbitales</taxon>
        <taxon>Cucurbitaceae</taxon>
        <taxon>Benincaseae</taxon>
        <taxon>Cucumis</taxon>
    </lineage>
</organism>
<dbReference type="CDD" id="cd12442">
    <property type="entry name" value="RRM_RBM48"/>
    <property type="match status" value="1"/>
</dbReference>
<feature type="region of interest" description="Disordered" evidence="9">
    <location>
        <begin position="123"/>
        <end position="146"/>
    </location>
</feature>